<dbReference type="PATRIC" id="fig|1423749.3.peg.1080"/>
<keyword evidence="1" id="KW-0812">Transmembrane</keyword>
<sequence length="101" mass="11561">MFVNIKANAFLVAENMVALMLTSLTVIGLLTFWGYVKLNQNQSTEQVEVARLCKEITDQRLRHPNSQPIIKRGPYLAKYENGQVVVKHDRHELIRIQPVSS</sequence>
<dbReference type="AlphaFoldDB" id="A0A0R1V590"/>
<name>A0A0R1V590_9LACO</name>
<proteinExistence type="predicted"/>
<accession>A0A0R1V590</accession>
<keyword evidence="1" id="KW-1133">Transmembrane helix</keyword>
<comment type="caution">
    <text evidence="2">The sequence shown here is derived from an EMBL/GenBank/DDBJ whole genome shotgun (WGS) entry which is preliminary data.</text>
</comment>
<evidence type="ECO:0000313" key="3">
    <source>
        <dbReference type="Proteomes" id="UP000051739"/>
    </source>
</evidence>
<feature type="transmembrane region" description="Helical" evidence="1">
    <location>
        <begin position="16"/>
        <end position="36"/>
    </location>
</feature>
<keyword evidence="1" id="KW-0472">Membrane</keyword>
<evidence type="ECO:0000313" key="2">
    <source>
        <dbReference type="EMBL" id="KRM00689.1"/>
    </source>
</evidence>
<dbReference type="EMBL" id="AZFN01000029">
    <property type="protein sequence ID" value="KRM00689.1"/>
    <property type="molecule type" value="Genomic_DNA"/>
</dbReference>
<gene>
    <name evidence="2" type="ORF">FC60_GL001059</name>
</gene>
<organism evidence="2 3">
    <name type="scientific">Limosilactobacillus gastricus DSM 16045</name>
    <dbReference type="NCBI Taxonomy" id="1423749"/>
    <lineage>
        <taxon>Bacteria</taxon>
        <taxon>Bacillati</taxon>
        <taxon>Bacillota</taxon>
        <taxon>Bacilli</taxon>
        <taxon>Lactobacillales</taxon>
        <taxon>Lactobacillaceae</taxon>
        <taxon>Limosilactobacillus</taxon>
    </lineage>
</organism>
<reference evidence="2 3" key="1">
    <citation type="journal article" date="2015" name="Genome Announc.">
        <title>Expanding the biotechnology potential of lactobacilli through comparative genomics of 213 strains and associated genera.</title>
        <authorList>
            <person name="Sun Z."/>
            <person name="Harris H.M."/>
            <person name="McCann A."/>
            <person name="Guo C."/>
            <person name="Argimon S."/>
            <person name="Zhang W."/>
            <person name="Yang X."/>
            <person name="Jeffery I.B."/>
            <person name="Cooney J.C."/>
            <person name="Kagawa T.F."/>
            <person name="Liu W."/>
            <person name="Song Y."/>
            <person name="Salvetti E."/>
            <person name="Wrobel A."/>
            <person name="Rasinkangas P."/>
            <person name="Parkhill J."/>
            <person name="Rea M.C."/>
            <person name="O'Sullivan O."/>
            <person name="Ritari J."/>
            <person name="Douillard F.P."/>
            <person name="Paul Ross R."/>
            <person name="Yang R."/>
            <person name="Briner A.E."/>
            <person name="Felis G.E."/>
            <person name="de Vos W.M."/>
            <person name="Barrangou R."/>
            <person name="Klaenhammer T.R."/>
            <person name="Caufield P.W."/>
            <person name="Cui Y."/>
            <person name="Zhang H."/>
            <person name="O'Toole P.W."/>
        </authorList>
    </citation>
    <scope>NUCLEOTIDE SEQUENCE [LARGE SCALE GENOMIC DNA]</scope>
    <source>
        <strain evidence="2 3">DSM 16045</strain>
    </source>
</reference>
<dbReference type="Proteomes" id="UP000051739">
    <property type="component" value="Unassembled WGS sequence"/>
</dbReference>
<evidence type="ECO:0000256" key="1">
    <source>
        <dbReference type="SAM" id="Phobius"/>
    </source>
</evidence>
<dbReference type="RefSeq" id="WP_056937940.1">
    <property type="nucleotide sequence ID" value="NZ_AZFN01000029.1"/>
</dbReference>
<protein>
    <submittedName>
        <fullName evidence="2">Uncharacterized protein</fullName>
    </submittedName>
</protein>
<keyword evidence="3" id="KW-1185">Reference proteome</keyword>